<sequence length="350" mass="38479">MEQTELADRLLAGPRGRDLCLYVSGTDPFEVITATYLAKRRPDVGGDGNRVVWMSGRLWTPDTSAALALAVAARAAVPAKKLKGRRLLETLADVVGEAAYWQPPGDQEKAADDPTVTDALRPVAAAVAAAPDAGWWTRPYLANDQPYVSWIEDERATRATPPPLTGVTDRLTEWRREAQQPGSVWWSTPNRWDVVTTAPSSRHVAAIQLALVEDSQGWHRARVARLQPRPEARVYEVGGVEDWTALVEAYPLDVGASRGRSWHALTGRDHRWLLPDWPRVAHDYDGVHLTVLAYLSGAGRALPAAGGMTVLAGWEPDVTIWLTDALSQAENPTTWIATQPTRSTTRWRPA</sequence>
<keyword evidence="2" id="KW-1185">Reference proteome</keyword>
<gene>
    <name evidence="1" type="ORF">GCM10022236_42110</name>
</gene>
<dbReference type="EMBL" id="BAABAB010000036">
    <property type="protein sequence ID" value="GAA3635083.1"/>
    <property type="molecule type" value="Genomic_DNA"/>
</dbReference>
<dbReference type="Proteomes" id="UP001501490">
    <property type="component" value="Unassembled WGS sequence"/>
</dbReference>
<proteinExistence type="predicted"/>
<dbReference type="RefSeq" id="WP_344808289.1">
    <property type="nucleotide sequence ID" value="NZ_BAABAB010000036.1"/>
</dbReference>
<reference evidence="2" key="1">
    <citation type="journal article" date="2019" name="Int. J. Syst. Evol. Microbiol.">
        <title>The Global Catalogue of Microorganisms (GCM) 10K type strain sequencing project: providing services to taxonomists for standard genome sequencing and annotation.</title>
        <authorList>
            <consortium name="The Broad Institute Genomics Platform"/>
            <consortium name="The Broad Institute Genome Sequencing Center for Infectious Disease"/>
            <person name="Wu L."/>
            <person name="Ma J."/>
        </authorList>
    </citation>
    <scope>NUCLEOTIDE SEQUENCE [LARGE SCALE GENOMIC DNA]</scope>
    <source>
        <strain evidence="2">JCM 16929</strain>
    </source>
</reference>
<name>A0ABP7ALV7_9ACTN</name>
<accession>A0ABP7ALV7</accession>
<dbReference type="SUPFAM" id="SSF50956">
    <property type="entry name" value="Thermostable phytase (3-phytase)"/>
    <property type="match status" value="1"/>
</dbReference>
<comment type="caution">
    <text evidence="1">The sequence shown here is derived from an EMBL/GenBank/DDBJ whole genome shotgun (WGS) entry which is preliminary data.</text>
</comment>
<organism evidence="1 2">
    <name type="scientific">Microlunatus ginsengisoli</name>
    <dbReference type="NCBI Taxonomy" id="363863"/>
    <lineage>
        <taxon>Bacteria</taxon>
        <taxon>Bacillati</taxon>
        <taxon>Actinomycetota</taxon>
        <taxon>Actinomycetes</taxon>
        <taxon>Propionibacteriales</taxon>
        <taxon>Propionibacteriaceae</taxon>
        <taxon>Microlunatus</taxon>
    </lineage>
</organism>
<evidence type="ECO:0000313" key="1">
    <source>
        <dbReference type="EMBL" id="GAA3635083.1"/>
    </source>
</evidence>
<protein>
    <submittedName>
        <fullName evidence="1">Uncharacterized protein</fullName>
    </submittedName>
</protein>
<evidence type="ECO:0000313" key="2">
    <source>
        <dbReference type="Proteomes" id="UP001501490"/>
    </source>
</evidence>